<gene>
    <name evidence="11" type="primary">mtgA</name>
    <name evidence="13" type="ORF">BMI79_08910</name>
</gene>
<keyword evidence="8 11" id="KW-1133">Transmembrane helix</keyword>
<feature type="domain" description="Glycosyl transferase family 51" evidence="12">
    <location>
        <begin position="62"/>
        <end position="228"/>
    </location>
</feature>
<dbReference type="EMBL" id="MOXD01000004">
    <property type="protein sequence ID" value="OMQ23627.1"/>
    <property type="molecule type" value="Genomic_DNA"/>
</dbReference>
<dbReference type="SUPFAM" id="SSF53955">
    <property type="entry name" value="Lysozyme-like"/>
    <property type="match status" value="1"/>
</dbReference>
<evidence type="ECO:0000256" key="11">
    <source>
        <dbReference type="HAMAP-Rule" id="MF_00766"/>
    </source>
</evidence>
<comment type="similarity">
    <text evidence="11">Belongs to the glycosyltransferase 51 family.</text>
</comment>
<evidence type="ECO:0000313" key="13">
    <source>
        <dbReference type="EMBL" id="OMQ23627.1"/>
    </source>
</evidence>
<dbReference type="EC" id="2.4.99.28" evidence="11"/>
<feature type="transmembrane region" description="Helical" evidence="11">
    <location>
        <begin position="20"/>
        <end position="42"/>
    </location>
</feature>
<dbReference type="HAMAP" id="MF_00766">
    <property type="entry name" value="PGT_MtgA"/>
    <property type="match status" value="1"/>
</dbReference>
<evidence type="ECO:0000256" key="2">
    <source>
        <dbReference type="ARBA" id="ARBA00022519"/>
    </source>
</evidence>
<proteinExistence type="inferred from homology"/>
<dbReference type="GO" id="GO:0005886">
    <property type="term" value="C:plasma membrane"/>
    <property type="evidence" value="ECO:0007669"/>
    <property type="project" value="UniProtKB-SubCell"/>
</dbReference>
<dbReference type="NCBIfam" id="TIGR02070">
    <property type="entry name" value="mono_pep_trsgly"/>
    <property type="match status" value="1"/>
</dbReference>
<keyword evidence="10 11" id="KW-0961">Cell wall biogenesis/degradation</keyword>
<name>A0A1S8CJP7_9GAMM</name>
<keyword evidence="4 11" id="KW-0808">Transferase</keyword>
<evidence type="ECO:0000313" key="14">
    <source>
        <dbReference type="Proteomes" id="UP000216021"/>
    </source>
</evidence>
<comment type="function">
    <text evidence="11">Peptidoglycan polymerase that catalyzes glycan chain elongation from lipid-linked precursors.</text>
</comment>
<dbReference type="Gene3D" id="1.10.3810.10">
    <property type="entry name" value="Biosynthetic peptidoglycan transglycosylase-like"/>
    <property type="match status" value="1"/>
</dbReference>
<evidence type="ECO:0000256" key="8">
    <source>
        <dbReference type="ARBA" id="ARBA00022989"/>
    </source>
</evidence>
<evidence type="ECO:0000256" key="9">
    <source>
        <dbReference type="ARBA" id="ARBA00023136"/>
    </source>
</evidence>
<dbReference type="GO" id="GO:0008955">
    <property type="term" value="F:peptidoglycan glycosyltransferase activity"/>
    <property type="evidence" value="ECO:0007669"/>
    <property type="project" value="UniProtKB-UniRule"/>
</dbReference>
<keyword evidence="3 11" id="KW-0328">Glycosyltransferase</keyword>
<organism evidence="13 14">
    <name type="scientific">Serratia oryzae</name>
    <dbReference type="NCBI Taxonomy" id="2034155"/>
    <lineage>
        <taxon>Bacteria</taxon>
        <taxon>Pseudomonadati</taxon>
        <taxon>Pseudomonadota</taxon>
        <taxon>Gammaproteobacteria</taxon>
        <taxon>Enterobacterales</taxon>
        <taxon>Yersiniaceae</taxon>
        <taxon>Serratia</taxon>
    </lineage>
</organism>
<evidence type="ECO:0000256" key="5">
    <source>
        <dbReference type="ARBA" id="ARBA00022692"/>
    </source>
</evidence>
<evidence type="ECO:0000256" key="1">
    <source>
        <dbReference type="ARBA" id="ARBA00022475"/>
    </source>
</evidence>
<dbReference type="GO" id="GO:0009252">
    <property type="term" value="P:peptidoglycan biosynthetic process"/>
    <property type="evidence" value="ECO:0007669"/>
    <property type="project" value="UniProtKB-UniRule"/>
</dbReference>
<comment type="subcellular location">
    <subcellularLocation>
        <location evidence="11">Cell inner membrane</location>
        <topology evidence="11">Single-pass membrane protein</topology>
    </subcellularLocation>
</comment>
<dbReference type="RefSeq" id="WP_076941832.1">
    <property type="nucleotide sequence ID" value="NZ_MOXD01000004.1"/>
</dbReference>
<dbReference type="AlphaFoldDB" id="A0A1S8CJP7"/>
<dbReference type="InterPro" id="IPR023346">
    <property type="entry name" value="Lysozyme-like_dom_sf"/>
</dbReference>
<reference evidence="13 14" key="1">
    <citation type="submission" date="2016-11" db="EMBL/GenBank/DDBJ databases">
        <title>Rahnella oryzae sp. nov., isolated from rice root.</title>
        <authorList>
            <person name="Zhang X.-X."/>
            <person name="Zhang J."/>
        </authorList>
    </citation>
    <scope>NUCLEOTIDE SEQUENCE [LARGE SCALE GENOMIC DNA]</scope>
    <source>
        <strain evidence="13 14">J11-6</strain>
    </source>
</reference>
<evidence type="ECO:0000256" key="7">
    <source>
        <dbReference type="ARBA" id="ARBA00022984"/>
    </source>
</evidence>
<evidence type="ECO:0000256" key="6">
    <source>
        <dbReference type="ARBA" id="ARBA00022960"/>
    </source>
</evidence>
<dbReference type="Pfam" id="PF00912">
    <property type="entry name" value="Transgly"/>
    <property type="match status" value="1"/>
</dbReference>
<dbReference type="GO" id="GO:0009274">
    <property type="term" value="C:peptidoglycan-based cell wall"/>
    <property type="evidence" value="ECO:0007669"/>
    <property type="project" value="InterPro"/>
</dbReference>
<keyword evidence="1 11" id="KW-1003">Cell membrane</keyword>
<keyword evidence="9 11" id="KW-0472">Membrane</keyword>
<dbReference type="GO" id="GO:0008360">
    <property type="term" value="P:regulation of cell shape"/>
    <property type="evidence" value="ECO:0007669"/>
    <property type="project" value="UniProtKB-KW"/>
</dbReference>
<dbReference type="InterPro" id="IPR001264">
    <property type="entry name" value="Glyco_trans_51"/>
</dbReference>
<sequence>MSRWVSQSLLSRLWYWLKRALLAVLGLWLAGIILFAFLPVPFSAVMVERQISAWLSGDFSYVAHSDWVSMDDISPNMVLAVMAAEDQKFPDHWGFDVAAIEKALSHNERRPTRIRGASTLSQQMVKNLFLWDGRSWIRKGLEAGLTAGIEVVWTKRRILTVYLNIVEFGDGIFGVEAAAQRFFNKPAKRLTVSEAALLAAVLPNPHRFKVKAPSGYVIQRKQWIIRQMRQLGGEGFLKENELE</sequence>
<dbReference type="STRING" id="2034155.BMI79_08910"/>
<comment type="caution">
    <text evidence="13">The sequence shown here is derived from an EMBL/GenBank/DDBJ whole genome shotgun (WGS) entry which is preliminary data.</text>
</comment>
<evidence type="ECO:0000256" key="4">
    <source>
        <dbReference type="ARBA" id="ARBA00022679"/>
    </source>
</evidence>
<dbReference type="OrthoDB" id="9766909at2"/>
<comment type="pathway">
    <text evidence="11">Cell wall biogenesis; peptidoglycan biosynthesis.</text>
</comment>
<dbReference type="GO" id="GO:0016763">
    <property type="term" value="F:pentosyltransferase activity"/>
    <property type="evidence" value="ECO:0007669"/>
    <property type="project" value="InterPro"/>
</dbReference>
<dbReference type="Proteomes" id="UP000216021">
    <property type="component" value="Unassembled WGS sequence"/>
</dbReference>
<evidence type="ECO:0000256" key="10">
    <source>
        <dbReference type="ARBA" id="ARBA00023316"/>
    </source>
</evidence>
<dbReference type="PANTHER" id="PTHR30400">
    <property type="entry name" value="MONOFUNCTIONAL BIOSYNTHETIC PEPTIDOGLYCAN TRANSGLYCOSYLASE"/>
    <property type="match status" value="1"/>
</dbReference>
<protein>
    <recommendedName>
        <fullName evidence="11">Biosynthetic peptidoglycan transglycosylase</fullName>
        <ecNumber evidence="11">2.4.99.28</ecNumber>
    </recommendedName>
    <alternativeName>
        <fullName evidence="11">Glycan polymerase</fullName>
    </alternativeName>
    <alternativeName>
        <fullName evidence="11">Peptidoglycan glycosyltransferase MtgA</fullName>
        <shortName evidence="11">PGT</shortName>
    </alternativeName>
</protein>
<keyword evidence="6 11" id="KW-0133">Cell shape</keyword>
<evidence type="ECO:0000256" key="3">
    <source>
        <dbReference type="ARBA" id="ARBA00022676"/>
    </source>
</evidence>
<keyword evidence="14" id="KW-1185">Reference proteome</keyword>
<keyword evidence="7 11" id="KW-0573">Peptidoglycan synthesis</keyword>
<dbReference type="GO" id="GO:0071555">
    <property type="term" value="P:cell wall organization"/>
    <property type="evidence" value="ECO:0007669"/>
    <property type="project" value="UniProtKB-KW"/>
</dbReference>
<comment type="catalytic activity">
    <reaction evidence="11">
        <text>[GlcNAc-(1-&gt;4)-Mur2Ac(oyl-L-Ala-gamma-D-Glu-L-Lys-D-Ala-D-Ala)](n)-di-trans,octa-cis-undecaprenyl diphosphate + beta-D-GlcNAc-(1-&gt;4)-Mur2Ac(oyl-L-Ala-gamma-D-Glu-L-Lys-D-Ala-D-Ala)-di-trans,octa-cis-undecaprenyl diphosphate = [GlcNAc-(1-&gt;4)-Mur2Ac(oyl-L-Ala-gamma-D-Glu-L-Lys-D-Ala-D-Ala)](n+1)-di-trans,octa-cis-undecaprenyl diphosphate + di-trans,octa-cis-undecaprenyl diphosphate + H(+)</text>
        <dbReference type="Rhea" id="RHEA:23708"/>
        <dbReference type="Rhea" id="RHEA-COMP:9602"/>
        <dbReference type="Rhea" id="RHEA-COMP:9603"/>
        <dbReference type="ChEBI" id="CHEBI:15378"/>
        <dbReference type="ChEBI" id="CHEBI:58405"/>
        <dbReference type="ChEBI" id="CHEBI:60033"/>
        <dbReference type="ChEBI" id="CHEBI:78435"/>
        <dbReference type="EC" id="2.4.99.28"/>
    </reaction>
</comment>
<accession>A0A1S8CJP7</accession>
<dbReference type="PANTHER" id="PTHR30400:SF0">
    <property type="entry name" value="BIOSYNTHETIC PEPTIDOGLYCAN TRANSGLYCOSYLASE"/>
    <property type="match status" value="1"/>
</dbReference>
<dbReference type="InterPro" id="IPR036950">
    <property type="entry name" value="PBP_transglycosylase"/>
</dbReference>
<keyword evidence="2 11" id="KW-0997">Cell inner membrane</keyword>
<dbReference type="InterPro" id="IPR011812">
    <property type="entry name" value="Pep_trsgly"/>
</dbReference>
<dbReference type="UniPathway" id="UPA00219"/>
<evidence type="ECO:0000259" key="12">
    <source>
        <dbReference type="Pfam" id="PF00912"/>
    </source>
</evidence>
<keyword evidence="5 11" id="KW-0812">Transmembrane</keyword>